<keyword evidence="2 5" id="KW-0812">Transmembrane</keyword>
<comment type="subcellular location">
    <subcellularLocation>
        <location evidence="1">Membrane</location>
        <topology evidence="1">Multi-pass membrane protein</topology>
    </subcellularLocation>
</comment>
<dbReference type="Pfam" id="PF00520">
    <property type="entry name" value="Ion_trans"/>
    <property type="match status" value="1"/>
</dbReference>
<feature type="transmembrane region" description="Helical" evidence="5">
    <location>
        <begin position="332"/>
        <end position="352"/>
    </location>
</feature>
<evidence type="ECO:0000259" key="6">
    <source>
        <dbReference type="Pfam" id="PF00520"/>
    </source>
</evidence>
<dbReference type="PANTHER" id="PTHR10037:SF62">
    <property type="entry name" value="SODIUM CHANNEL PROTEIN 60E"/>
    <property type="match status" value="1"/>
</dbReference>
<dbReference type="PANTHER" id="PTHR10037">
    <property type="entry name" value="VOLTAGE-GATED CATION CHANNEL CALCIUM AND SODIUM"/>
    <property type="match status" value="1"/>
</dbReference>
<dbReference type="InterPro" id="IPR005821">
    <property type="entry name" value="Ion_trans_dom"/>
</dbReference>
<dbReference type="Proteomes" id="UP000604046">
    <property type="component" value="Unassembled WGS sequence"/>
</dbReference>
<evidence type="ECO:0000256" key="3">
    <source>
        <dbReference type="ARBA" id="ARBA00022989"/>
    </source>
</evidence>
<evidence type="ECO:0000256" key="4">
    <source>
        <dbReference type="ARBA" id="ARBA00023136"/>
    </source>
</evidence>
<dbReference type="InterPro" id="IPR043203">
    <property type="entry name" value="VGCC_Ca_Na"/>
</dbReference>
<feature type="transmembrane region" description="Helical" evidence="5">
    <location>
        <begin position="241"/>
        <end position="269"/>
    </location>
</feature>
<protein>
    <submittedName>
        <fullName evidence="7">SCN4A protein</fullName>
    </submittedName>
</protein>
<evidence type="ECO:0000313" key="8">
    <source>
        <dbReference type="Proteomes" id="UP000604046"/>
    </source>
</evidence>
<feature type="domain" description="Ion transport" evidence="6">
    <location>
        <begin position="111"/>
        <end position="353"/>
    </location>
</feature>
<dbReference type="SUPFAM" id="SSF81324">
    <property type="entry name" value="Voltage-gated potassium channels"/>
    <property type="match status" value="1"/>
</dbReference>
<keyword evidence="4 5" id="KW-0472">Membrane</keyword>
<dbReference type="AlphaFoldDB" id="A0A812N699"/>
<keyword evidence="3 5" id="KW-1133">Transmembrane helix</keyword>
<accession>A0A812N699</accession>
<dbReference type="OrthoDB" id="191686at2759"/>
<proteinExistence type="predicted"/>
<reference evidence="7" key="1">
    <citation type="submission" date="2021-02" db="EMBL/GenBank/DDBJ databases">
        <authorList>
            <person name="Dougan E. K."/>
            <person name="Rhodes N."/>
            <person name="Thang M."/>
            <person name="Chan C."/>
        </authorList>
    </citation>
    <scope>NUCLEOTIDE SEQUENCE</scope>
</reference>
<dbReference type="EMBL" id="CAJNDS010001946">
    <property type="protein sequence ID" value="CAE7291341.1"/>
    <property type="molecule type" value="Genomic_DNA"/>
</dbReference>
<dbReference type="InterPro" id="IPR027359">
    <property type="entry name" value="Volt_channel_dom_sf"/>
</dbReference>
<comment type="caution">
    <text evidence="7">The sequence shown here is derived from an EMBL/GenBank/DDBJ whole genome shotgun (WGS) entry which is preliminary data.</text>
</comment>
<evidence type="ECO:0000256" key="1">
    <source>
        <dbReference type="ARBA" id="ARBA00004141"/>
    </source>
</evidence>
<dbReference type="Gene3D" id="1.20.120.350">
    <property type="entry name" value="Voltage-gated potassium channels. Chain C"/>
    <property type="match status" value="1"/>
</dbReference>
<dbReference type="GO" id="GO:0005248">
    <property type="term" value="F:voltage-gated sodium channel activity"/>
    <property type="evidence" value="ECO:0007669"/>
    <property type="project" value="TreeGrafter"/>
</dbReference>
<keyword evidence="8" id="KW-1185">Reference proteome</keyword>
<evidence type="ECO:0000256" key="2">
    <source>
        <dbReference type="ARBA" id="ARBA00022692"/>
    </source>
</evidence>
<gene>
    <name evidence="7" type="primary">SCN4A</name>
    <name evidence="7" type="ORF">SNAT2548_LOCUS15368</name>
</gene>
<sequence>MEVERKPPPLPQVEPPPKISTKFQQEAEALQNQLSWHLDEHTVTSTWVKSLKGAGGMLGAARLGQLKRPPSHSPEHAPLKSVQEFCHWFSVLGCVRRKKDEPMIRAFANSSLFKSLCTLAIMANTVYLGVAADSAVRTSYDRLLGKEVSSLDRTPEICFTVWFSAELLVNCLGFGWSFWTGSHRLFNLFDVVLVTNSIVELTLQDSIQNWSFLRIFRVFRLVRVVRLVRTLRSLRSLRTMLFSIISSIGALFWAFVMLLLTMFMFSIIFGNGVSVYFDHVDVNNLDKVAEAQRVFAYFGGIYETLVSLFCSVSGGNDWMTYGEVLRLGPGEVYFTLFVFYVFFTLVGLLNVVTGGPDSPLEI</sequence>
<name>A0A812N699_9DINO</name>
<organism evidence="7 8">
    <name type="scientific">Symbiodinium natans</name>
    <dbReference type="NCBI Taxonomy" id="878477"/>
    <lineage>
        <taxon>Eukaryota</taxon>
        <taxon>Sar</taxon>
        <taxon>Alveolata</taxon>
        <taxon>Dinophyceae</taxon>
        <taxon>Suessiales</taxon>
        <taxon>Symbiodiniaceae</taxon>
        <taxon>Symbiodinium</taxon>
    </lineage>
</organism>
<dbReference type="Gene3D" id="1.10.287.70">
    <property type="match status" value="1"/>
</dbReference>
<feature type="transmembrane region" description="Helical" evidence="5">
    <location>
        <begin position="294"/>
        <end position="312"/>
    </location>
</feature>
<dbReference type="GO" id="GO:0001518">
    <property type="term" value="C:voltage-gated sodium channel complex"/>
    <property type="evidence" value="ECO:0007669"/>
    <property type="project" value="TreeGrafter"/>
</dbReference>
<evidence type="ECO:0000313" key="7">
    <source>
        <dbReference type="EMBL" id="CAE7291341.1"/>
    </source>
</evidence>
<evidence type="ECO:0000256" key="5">
    <source>
        <dbReference type="SAM" id="Phobius"/>
    </source>
</evidence>